<comment type="caution">
    <text evidence="1">The sequence shown here is derived from an EMBL/GenBank/DDBJ whole genome shotgun (WGS) entry which is preliminary data.</text>
</comment>
<name>A0AAJ2NQ34_ALKPS</name>
<reference evidence="1" key="1">
    <citation type="submission" date="2023-10" db="EMBL/GenBank/DDBJ databases">
        <title>Screening of Alkalihalophilus pseudofirmusBZ-TG-HK211 and Its Alleviation of Salt Stress on Rapeseed Growth.</title>
        <authorList>
            <person name="Zhao B."/>
            <person name="Guo T."/>
        </authorList>
    </citation>
    <scope>NUCLEOTIDE SEQUENCE</scope>
    <source>
        <strain evidence="1">BZ-TG-HK211</strain>
    </source>
</reference>
<proteinExistence type="predicted"/>
<gene>
    <name evidence="1" type="ORF">RYX45_15220</name>
</gene>
<dbReference type="Proteomes" id="UP001285636">
    <property type="component" value="Unassembled WGS sequence"/>
</dbReference>
<dbReference type="RefSeq" id="WP_323467263.1">
    <property type="nucleotide sequence ID" value="NZ_CP144224.1"/>
</dbReference>
<protein>
    <submittedName>
        <fullName evidence="1">Uncharacterized protein</fullName>
    </submittedName>
</protein>
<accession>A0AAJ2NQ34</accession>
<dbReference type="EMBL" id="JAWJAY010000004">
    <property type="protein sequence ID" value="MDV2886540.1"/>
    <property type="molecule type" value="Genomic_DNA"/>
</dbReference>
<evidence type="ECO:0000313" key="1">
    <source>
        <dbReference type="EMBL" id="MDV2886540.1"/>
    </source>
</evidence>
<sequence length="103" mass="12178">MTQVLDVFIEYKIHEKYVKPYEENMKKIKERVQEMGASEFGWYEAADQPNLYVEMFKVNDYAAYEKIKSLRQDESESLTKDFAAYVAGGSSKVHCWAFKRKMI</sequence>
<evidence type="ECO:0000313" key="2">
    <source>
        <dbReference type="Proteomes" id="UP001285636"/>
    </source>
</evidence>
<organism evidence="1 2">
    <name type="scientific">Alkalihalophilus pseudofirmus</name>
    <name type="common">Bacillus pseudofirmus</name>
    <dbReference type="NCBI Taxonomy" id="79885"/>
    <lineage>
        <taxon>Bacteria</taxon>
        <taxon>Bacillati</taxon>
        <taxon>Bacillota</taxon>
        <taxon>Bacilli</taxon>
        <taxon>Bacillales</taxon>
        <taxon>Bacillaceae</taxon>
        <taxon>Alkalihalophilus</taxon>
    </lineage>
</organism>
<dbReference type="AlphaFoldDB" id="A0AAJ2NQ34"/>